<dbReference type="EMBL" id="JADKGY010000006">
    <property type="protein sequence ID" value="MBK9982492.1"/>
    <property type="molecule type" value="Genomic_DNA"/>
</dbReference>
<reference evidence="1 2" key="1">
    <citation type="submission" date="2020-10" db="EMBL/GenBank/DDBJ databases">
        <title>Connecting structure to function with the recovery of over 1000 high-quality activated sludge metagenome-assembled genomes encoding full-length rRNA genes using long-read sequencing.</title>
        <authorList>
            <person name="Singleton C.M."/>
            <person name="Petriglieri F."/>
            <person name="Kristensen J.M."/>
            <person name="Kirkegaard R.H."/>
            <person name="Michaelsen T.Y."/>
            <person name="Andersen M.H."/>
            <person name="Karst S.M."/>
            <person name="Dueholm M.S."/>
            <person name="Nielsen P.H."/>
            <person name="Albertsen M."/>
        </authorList>
    </citation>
    <scope>NUCLEOTIDE SEQUENCE [LARGE SCALE GENOMIC DNA]</scope>
    <source>
        <strain evidence="1">Ribe_18-Q3-R11-54_MAXAC.273</strain>
    </source>
</reference>
<keyword evidence="1" id="KW-0808">Transferase</keyword>
<dbReference type="GO" id="GO:0032259">
    <property type="term" value="P:methylation"/>
    <property type="evidence" value="ECO:0007669"/>
    <property type="project" value="UniProtKB-KW"/>
</dbReference>
<keyword evidence="1" id="KW-0489">Methyltransferase</keyword>
<dbReference type="Gene3D" id="3.40.50.150">
    <property type="entry name" value="Vaccinia Virus protein VP39"/>
    <property type="match status" value="1"/>
</dbReference>
<name>A0A9D7SV70_9BACT</name>
<protein>
    <submittedName>
        <fullName evidence="1">Class I SAM-dependent methyltransferase</fullName>
    </submittedName>
</protein>
<proteinExistence type="predicted"/>
<dbReference type="SUPFAM" id="SSF53335">
    <property type="entry name" value="S-adenosyl-L-methionine-dependent methyltransferases"/>
    <property type="match status" value="1"/>
</dbReference>
<dbReference type="Pfam" id="PF13489">
    <property type="entry name" value="Methyltransf_23"/>
    <property type="match status" value="1"/>
</dbReference>
<evidence type="ECO:0000313" key="1">
    <source>
        <dbReference type="EMBL" id="MBK9982492.1"/>
    </source>
</evidence>
<dbReference type="CDD" id="cd02440">
    <property type="entry name" value="AdoMet_MTases"/>
    <property type="match status" value="1"/>
</dbReference>
<dbReference type="PANTHER" id="PTHR43861">
    <property type="entry name" value="TRANS-ACONITATE 2-METHYLTRANSFERASE-RELATED"/>
    <property type="match status" value="1"/>
</dbReference>
<dbReference type="Proteomes" id="UP000808337">
    <property type="component" value="Unassembled WGS sequence"/>
</dbReference>
<evidence type="ECO:0000313" key="2">
    <source>
        <dbReference type="Proteomes" id="UP000808337"/>
    </source>
</evidence>
<dbReference type="InterPro" id="IPR029063">
    <property type="entry name" value="SAM-dependent_MTases_sf"/>
</dbReference>
<organism evidence="1 2">
    <name type="scientific">Candidatus Opimibacter skivensis</name>
    <dbReference type="NCBI Taxonomy" id="2982028"/>
    <lineage>
        <taxon>Bacteria</taxon>
        <taxon>Pseudomonadati</taxon>
        <taxon>Bacteroidota</taxon>
        <taxon>Saprospiria</taxon>
        <taxon>Saprospirales</taxon>
        <taxon>Saprospiraceae</taxon>
        <taxon>Candidatus Opimibacter</taxon>
    </lineage>
</organism>
<dbReference type="AlphaFoldDB" id="A0A9D7SV70"/>
<sequence length="318" mass="37122">MSYTCTICDNTSDYRSFSVKEMQLGMREEFQYVVCNNCHSIQIGEIPRDLGKYYPDKNYYSFSAVSIKNKLFSAYFDIVSKSSFYRRGLFYRLIDKYALYDYSLLSIGRFLPAKNARILDVGSGAGHLLYMLKKIGYTDLTGIDPFIKESIYPVDVRRINLEELPENEMFDLIMFHHSFEHTSDPVNTLRTAKKHLKENGTILIRTPLVSYAFERYAENWFQLDAPRHIHLQSLEGIKIMLDKAGLHQVDIYCDSRDEQFYVSENYIHDIAMSESKKGPLKSLLNVLFSGRRASYRNEARRLNESMKGDTVVYYCRNK</sequence>
<accession>A0A9D7SV70</accession>
<gene>
    <name evidence="1" type="ORF">IPP15_08715</name>
</gene>
<dbReference type="GO" id="GO:0008168">
    <property type="term" value="F:methyltransferase activity"/>
    <property type="evidence" value="ECO:0007669"/>
    <property type="project" value="UniProtKB-KW"/>
</dbReference>
<comment type="caution">
    <text evidence="1">The sequence shown here is derived from an EMBL/GenBank/DDBJ whole genome shotgun (WGS) entry which is preliminary data.</text>
</comment>